<sequence length="255" mass="27520">MLTFLTACVYHDIAGRIDCSKSNLTIQIDSVRGAASCSVANGIIYATVTGGEPPYQFMANNKLFETDSMKGLSPGIYVVKVIDALGCEAIQTNVTVPAAGFTFLTTFEPDTECLSNNGKVTIDIDQGNPPYVFSIDGGEFSADSTFVGLQFGVHIVKVSDVDECASELQVDVPRGASDVRWSTDIQPLLTLKCSDVGCHNGISRTNDFRKYKSAKKFAADIKTQTQNRSMPFEGSLTQDQIDIIACWVDDGAPEN</sequence>
<dbReference type="AlphaFoldDB" id="A0A364XVS8"/>
<dbReference type="Gene3D" id="2.60.40.740">
    <property type="match status" value="1"/>
</dbReference>
<evidence type="ECO:0000313" key="1">
    <source>
        <dbReference type="EMBL" id="RAV97827.1"/>
    </source>
</evidence>
<keyword evidence="2" id="KW-1185">Reference proteome</keyword>
<reference evidence="1 2" key="1">
    <citation type="submission" date="2018-06" db="EMBL/GenBank/DDBJ databases">
        <title>Chryseolinea flavus sp. nov., a member of the phylum Bacteroidetes isolated from soil.</title>
        <authorList>
            <person name="Li Y."/>
            <person name="Wang J."/>
        </authorList>
    </citation>
    <scope>NUCLEOTIDE SEQUENCE [LARGE SCALE GENOMIC DNA]</scope>
    <source>
        <strain evidence="1 2">SDU1-6</strain>
    </source>
</reference>
<evidence type="ECO:0000313" key="2">
    <source>
        <dbReference type="Proteomes" id="UP000251889"/>
    </source>
</evidence>
<dbReference type="EMBL" id="QMFY01000026">
    <property type="protein sequence ID" value="RAV97827.1"/>
    <property type="molecule type" value="Genomic_DNA"/>
</dbReference>
<proteinExistence type="predicted"/>
<name>A0A364XVS8_9BACT</name>
<protein>
    <recommendedName>
        <fullName evidence="3">SprB repeat-containing protein</fullName>
    </recommendedName>
</protein>
<dbReference type="Proteomes" id="UP000251889">
    <property type="component" value="Unassembled WGS sequence"/>
</dbReference>
<organism evidence="1 2">
    <name type="scientific">Pseudochryseolinea flava</name>
    <dbReference type="NCBI Taxonomy" id="2059302"/>
    <lineage>
        <taxon>Bacteria</taxon>
        <taxon>Pseudomonadati</taxon>
        <taxon>Bacteroidota</taxon>
        <taxon>Cytophagia</taxon>
        <taxon>Cytophagales</taxon>
        <taxon>Fulvivirgaceae</taxon>
        <taxon>Pseudochryseolinea</taxon>
    </lineage>
</organism>
<comment type="caution">
    <text evidence="1">The sequence shown here is derived from an EMBL/GenBank/DDBJ whole genome shotgun (WGS) entry which is preliminary data.</text>
</comment>
<gene>
    <name evidence="1" type="ORF">DQQ10_26535</name>
</gene>
<accession>A0A364XVS8</accession>
<evidence type="ECO:0008006" key="3">
    <source>
        <dbReference type="Google" id="ProtNLM"/>
    </source>
</evidence>